<dbReference type="EMBL" id="QTSX02002848">
    <property type="protein sequence ID" value="KAJ9074752.1"/>
    <property type="molecule type" value="Genomic_DNA"/>
</dbReference>
<evidence type="ECO:0000313" key="1">
    <source>
        <dbReference type="EMBL" id="KAJ9074752.1"/>
    </source>
</evidence>
<organism evidence="1 2">
    <name type="scientific">Entomophthora muscae</name>
    <dbReference type="NCBI Taxonomy" id="34485"/>
    <lineage>
        <taxon>Eukaryota</taxon>
        <taxon>Fungi</taxon>
        <taxon>Fungi incertae sedis</taxon>
        <taxon>Zoopagomycota</taxon>
        <taxon>Entomophthoromycotina</taxon>
        <taxon>Entomophthoromycetes</taxon>
        <taxon>Entomophthorales</taxon>
        <taxon>Entomophthoraceae</taxon>
        <taxon>Entomophthora</taxon>
    </lineage>
</organism>
<evidence type="ECO:0000313" key="2">
    <source>
        <dbReference type="Proteomes" id="UP001165960"/>
    </source>
</evidence>
<gene>
    <name evidence="1" type="ORF">DSO57_1003406</name>
</gene>
<name>A0ACC2TJH6_9FUNG</name>
<reference evidence="1" key="1">
    <citation type="submission" date="2022-04" db="EMBL/GenBank/DDBJ databases">
        <title>Genome of the entomopathogenic fungus Entomophthora muscae.</title>
        <authorList>
            <person name="Elya C."/>
            <person name="Lovett B.R."/>
            <person name="Lee E."/>
            <person name="Macias A.M."/>
            <person name="Hajek A.E."/>
            <person name="De Bivort B.L."/>
            <person name="Kasson M.T."/>
            <person name="De Fine Licht H.H."/>
            <person name="Stajich J.E."/>
        </authorList>
    </citation>
    <scope>NUCLEOTIDE SEQUENCE</scope>
    <source>
        <strain evidence="1">Berkeley</strain>
    </source>
</reference>
<proteinExistence type="predicted"/>
<dbReference type="Proteomes" id="UP001165960">
    <property type="component" value="Unassembled WGS sequence"/>
</dbReference>
<protein>
    <submittedName>
        <fullName evidence="1">Uncharacterized protein</fullName>
    </submittedName>
</protein>
<keyword evidence="2" id="KW-1185">Reference proteome</keyword>
<sequence length="180" mass="20656">MEPKLLSDLVTRMRKWKYKMLSRDAKIQALDDSFTQSYGMPPTLFLSRRLLRKKLTSSREHSYGAAPIGLHQLYPPKVAGGLELQSVEVNAKQMWAKEFLDSVSTEFFNTSSLRMWMLSHKSLHTKATCPPFRREACEPCAKENGQYGQESYPRTTEPKLQPLTPSTATHPTISKKEEYQ</sequence>
<accession>A0ACC2TJH6</accession>
<comment type="caution">
    <text evidence="1">The sequence shown here is derived from an EMBL/GenBank/DDBJ whole genome shotgun (WGS) entry which is preliminary data.</text>
</comment>